<gene>
    <name evidence="1" type="ORF">EPL05_12045</name>
</gene>
<proteinExistence type="predicted"/>
<evidence type="ECO:0000313" key="1">
    <source>
        <dbReference type="EMBL" id="RWY51606.1"/>
    </source>
</evidence>
<reference evidence="1 2" key="1">
    <citation type="submission" date="2019-01" db="EMBL/GenBank/DDBJ databases">
        <title>Mucilaginibacter antarcticum sp. nov., isolated from antarctic soil.</title>
        <authorList>
            <person name="Yan Y.-Q."/>
            <person name="Du Z.-J."/>
        </authorList>
    </citation>
    <scope>NUCLEOTIDE SEQUENCE [LARGE SCALE GENOMIC DNA]</scope>
    <source>
        <strain evidence="1 2">F01003</strain>
    </source>
</reference>
<name>A0A3S3Z2H3_9SPHI</name>
<dbReference type="OrthoDB" id="114489at2"/>
<dbReference type="Gene3D" id="3.30.460.40">
    <property type="match status" value="1"/>
</dbReference>
<dbReference type="AlphaFoldDB" id="A0A3S3Z2H3"/>
<evidence type="ECO:0000313" key="2">
    <source>
        <dbReference type="Proteomes" id="UP000286701"/>
    </source>
</evidence>
<dbReference type="SUPFAM" id="SSF81301">
    <property type="entry name" value="Nucleotidyltransferase"/>
    <property type="match status" value="1"/>
</dbReference>
<dbReference type="Proteomes" id="UP000286701">
    <property type="component" value="Unassembled WGS sequence"/>
</dbReference>
<dbReference type="InterPro" id="IPR043519">
    <property type="entry name" value="NT_sf"/>
</dbReference>
<dbReference type="RefSeq" id="WP_128534227.1">
    <property type="nucleotide sequence ID" value="NZ_SBIW01000005.1"/>
</dbReference>
<protein>
    <recommendedName>
        <fullName evidence="3">Nucleotidyltransferase AbiEii toxin of type IV toxin-antitoxin system</fullName>
    </recommendedName>
</protein>
<sequence length="237" mass="27084">MHENLIRIKAVNEALKELEHEYVFVGGATVSLYATNAAAVNAVRPTDDVDILVELASYKGYTELDKRLLDIGFKNDMTSGVICRYKIQGITVDVMPTHPEAMGFSNKWYPEGFQTAINYRLDNQTDIKIFSLPYFVATKWEAFKGRGTDYRTSTDFEDLVYVFENADDFEEQMETAPEHLASYLRGEFEPILDRDDFEEGLYAHLAGGYGGIDANYIRNRIIMALGINRQRFRGRSR</sequence>
<accession>A0A3S3Z2H3</accession>
<organism evidence="1 2">
    <name type="scientific">Mucilaginibacter gilvus</name>
    <dbReference type="NCBI Taxonomy" id="2305909"/>
    <lineage>
        <taxon>Bacteria</taxon>
        <taxon>Pseudomonadati</taxon>
        <taxon>Bacteroidota</taxon>
        <taxon>Sphingobacteriia</taxon>
        <taxon>Sphingobacteriales</taxon>
        <taxon>Sphingobacteriaceae</taxon>
        <taxon>Mucilaginibacter</taxon>
    </lineage>
</organism>
<evidence type="ECO:0008006" key="3">
    <source>
        <dbReference type="Google" id="ProtNLM"/>
    </source>
</evidence>
<dbReference type="EMBL" id="SBIW01000005">
    <property type="protein sequence ID" value="RWY51606.1"/>
    <property type="molecule type" value="Genomic_DNA"/>
</dbReference>
<comment type="caution">
    <text evidence="1">The sequence shown here is derived from an EMBL/GenBank/DDBJ whole genome shotgun (WGS) entry which is preliminary data.</text>
</comment>
<keyword evidence="2" id="KW-1185">Reference proteome</keyword>